<comment type="caution">
    <text evidence="2">The sequence shown here is derived from an EMBL/GenBank/DDBJ whole genome shotgun (WGS) entry which is preliminary data.</text>
</comment>
<gene>
    <name evidence="2" type="ORF">CU098_000542</name>
</gene>
<dbReference type="InterPro" id="IPR028012">
    <property type="entry name" value="Rua1_C"/>
</dbReference>
<name>A0A367JBK3_RHIST</name>
<evidence type="ECO:0000259" key="1">
    <source>
        <dbReference type="Pfam" id="PF14616"/>
    </source>
</evidence>
<dbReference type="Proteomes" id="UP000253551">
    <property type="component" value="Unassembled WGS sequence"/>
</dbReference>
<dbReference type="OrthoDB" id="5595379at2759"/>
<feature type="non-terminal residue" evidence="2">
    <location>
        <position position="1"/>
    </location>
</feature>
<dbReference type="AlphaFoldDB" id="A0A367JBK3"/>
<evidence type="ECO:0000313" key="3">
    <source>
        <dbReference type="Proteomes" id="UP000253551"/>
    </source>
</evidence>
<dbReference type="PANTHER" id="PTHR28125:SF3">
    <property type="entry name" value="TRANSCRIPTION REGULATOR RUA1 C-TERMINAL DOMAIN-CONTAINING PROTEIN"/>
    <property type="match status" value="1"/>
</dbReference>
<reference evidence="2 3" key="1">
    <citation type="journal article" date="2018" name="G3 (Bethesda)">
        <title>Phylogenetic and Phylogenomic Definition of Rhizopus Species.</title>
        <authorList>
            <person name="Gryganskyi A.P."/>
            <person name="Golan J."/>
            <person name="Dolatabadi S."/>
            <person name="Mondo S."/>
            <person name="Robb S."/>
            <person name="Idnurm A."/>
            <person name="Muszewska A."/>
            <person name="Steczkiewicz K."/>
            <person name="Masonjones S."/>
            <person name="Liao H.L."/>
            <person name="Gajdeczka M.T."/>
            <person name="Anike F."/>
            <person name="Vuek A."/>
            <person name="Anishchenko I.M."/>
            <person name="Voigt K."/>
            <person name="de Hoog G.S."/>
            <person name="Smith M.E."/>
            <person name="Heitman J."/>
            <person name="Vilgalys R."/>
            <person name="Stajich J.E."/>
        </authorList>
    </citation>
    <scope>NUCLEOTIDE SEQUENCE [LARGE SCALE GENOMIC DNA]</scope>
    <source>
        <strain evidence="2 3">LSU 92-RS-03</strain>
    </source>
</reference>
<accession>A0A367JBK3</accession>
<dbReference type="STRING" id="4846.A0A367JBK3"/>
<sequence>LINFDFPQQQNTNEVFNTQRISQRRHSVDVDFFNPPPDQRNMPDIFSQDTIEFSPSSWSATDKIPTRHKRFLSQQYENTLQDCPLPMSGIPSRRMSMVTDSDISTWNKAIIHHPPQQRKKTKQEDYPVITEADMEEAKSNPNAIPRRQSLRYEGDEYTPKWVRYTGQSKEGYCDTCENGKWLQLKNSAYWYHKQFYHGISSISGHHFHEPLTQRQNENDVLEGLCHQCKEYVPISNTKRKNCVLWYRHAHKCHVYDRPKSRIGSSKRESISEND</sequence>
<dbReference type="PANTHER" id="PTHR28125">
    <property type="entry name" value="MEIOTIC EXPRESSION UP-REGULATED PROTEIN 26"/>
    <property type="match status" value="1"/>
</dbReference>
<protein>
    <recommendedName>
        <fullName evidence="1">Transcription regulator Rua1 C-terminal domain-containing protein</fullName>
    </recommendedName>
</protein>
<organism evidence="2 3">
    <name type="scientific">Rhizopus stolonifer</name>
    <name type="common">Rhizopus nigricans</name>
    <dbReference type="NCBI Taxonomy" id="4846"/>
    <lineage>
        <taxon>Eukaryota</taxon>
        <taxon>Fungi</taxon>
        <taxon>Fungi incertae sedis</taxon>
        <taxon>Mucoromycota</taxon>
        <taxon>Mucoromycotina</taxon>
        <taxon>Mucoromycetes</taxon>
        <taxon>Mucorales</taxon>
        <taxon>Mucorineae</taxon>
        <taxon>Rhizopodaceae</taxon>
        <taxon>Rhizopus</taxon>
    </lineage>
</organism>
<keyword evidence="3" id="KW-1185">Reference proteome</keyword>
<proteinExistence type="predicted"/>
<evidence type="ECO:0000313" key="2">
    <source>
        <dbReference type="EMBL" id="RCH87308.1"/>
    </source>
</evidence>
<dbReference type="Pfam" id="PF14616">
    <property type="entry name" value="Rua1_C"/>
    <property type="match status" value="1"/>
</dbReference>
<dbReference type="EMBL" id="PJQM01003744">
    <property type="protein sequence ID" value="RCH87308.1"/>
    <property type="molecule type" value="Genomic_DNA"/>
</dbReference>
<feature type="domain" description="Transcription regulator Rua1 C-terminal" evidence="1">
    <location>
        <begin position="155"/>
        <end position="253"/>
    </location>
</feature>